<reference evidence="1 2" key="1">
    <citation type="journal article" date="2019" name="Sci. Rep.">
        <title>Orb-weaving spider Araneus ventricosus genome elucidates the spidroin gene catalogue.</title>
        <authorList>
            <person name="Kono N."/>
            <person name="Nakamura H."/>
            <person name="Ohtoshi R."/>
            <person name="Moran D.A.P."/>
            <person name="Shinohara A."/>
            <person name="Yoshida Y."/>
            <person name="Fujiwara M."/>
            <person name="Mori M."/>
            <person name="Tomita M."/>
            <person name="Arakawa K."/>
        </authorList>
    </citation>
    <scope>NUCLEOTIDE SEQUENCE [LARGE SCALE GENOMIC DNA]</scope>
</reference>
<comment type="caution">
    <text evidence="1">The sequence shown here is derived from an EMBL/GenBank/DDBJ whole genome shotgun (WGS) entry which is preliminary data.</text>
</comment>
<gene>
    <name evidence="1" type="ORF">AVEN_148606_1</name>
</gene>
<dbReference type="AlphaFoldDB" id="A0A4Y2VSA3"/>
<dbReference type="Proteomes" id="UP000499080">
    <property type="component" value="Unassembled WGS sequence"/>
</dbReference>
<dbReference type="EMBL" id="BGPR01049727">
    <property type="protein sequence ID" value="GBO26730.1"/>
    <property type="molecule type" value="Genomic_DNA"/>
</dbReference>
<accession>A0A4Y2VSA3</accession>
<evidence type="ECO:0000313" key="1">
    <source>
        <dbReference type="EMBL" id="GBO26730.1"/>
    </source>
</evidence>
<evidence type="ECO:0000313" key="2">
    <source>
        <dbReference type="Proteomes" id="UP000499080"/>
    </source>
</evidence>
<proteinExistence type="predicted"/>
<sequence length="34" mass="3814">MNWTLPTWVVISPTIPPPAITLPEGAWKWIVVAK</sequence>
<name>A0A4Y2VSA3_ARAVE</name>
<protein>
    <submittedName>
        <fullName evidence="1">Uncharacterized protein</fullName>
    </submittedName>
</protein>
<keyword evidence="2" id="KW-1185">Reference proteome</keyword>
<organism evidence="1 2">
    <name type="scientific">Araneus ventricosus</name>
    <name type="common">Orbweaver spider</name>
    <name type="synonym">Epeira ventricosa</name>
    <dbReference type="NCBI Taxonomy" id="182803"/>
    <lineage>
        <taxon>Eukaryota</taxon>
        <taxon>Metazoa</taxon>
        <taxon>Ecdysozoa</taxon>
        <taxon>Arthropoda</taxon>
        <taxon>Chelicerata</taxon>
        <taxon>Arachnida</taxon>
        <taxon>Araneae</taxon>
        <taxon>Araneomorphae</taxon>
        <taxon>Entelegynae</taxon>
        <taxon>Araneoidea</taxon>
        <taxon>Araneidae</taxon>
        <taxon>Araneus</taxon>
    </lineage>
</organism>
<feature type="non-terminal residue" evidence="1">
    <location>
        <position position="34"/>
    </location>
</feature>